<comment type="caution">
    <text evidence="1">The sequence shown here is derived from an EMBL/GenBank/DDBJ whole genome shotgun (WGS) entry which is preliminary data.</text>
</comment>
<organism evidence="1 2">
    <name type="scientific">Durusdinium trenchii</name>
    <dbReference type="NCBI Taxonomy" id="1381693"/>
    <lineage>
        <taxon>Eukaryota</taxon>
        <taxon>Sar</taxon>
        <taxon>Alveolata</taxon>
        <taxon>Dinophyceae</taxon>
        <taxon>Suessiales</taxon>
        <taxon>Symbiodiniaceae</taxon>
        <taxon>Durusdinium</taxon>
    </lineage>
</organism>
<name>A0ABP0P545_9DINO</name>
<proteinExistence type="predicted"/>
<evidence type="ECO:0000313" key="1">
    <source>
        <dbReference type="EMBL" id="CAK9071173.1"/>
    </source>
</evidence>
<evidence type="ECO:0008006" key="3">
    <source>
        <dbReference type="Google" id="ProtNLM"/>
    </source>
</evidence>
<reference evidence="1 2" key="1">
    <citation type="submission" date="2024-02" db="EMBL/GenBank/DDBJ databases">
        <authorList>
            <person name="Chen Y."/>
            <person name="Shah S."/>
            <person name="Dougan E. K."/>
            <person name="Thang M."/>
            <person name="Chan C."/>
        </authorList>
    </citation>
    <scope>NUCLEOTIDE SEQUENCE [LARGE SCALE GENOMIC DNA]</scope>
</reference>
<protein>
    <recommendedName>
        <fullName evidence="3">Phospholipase B-like</fullName>
    </recommendedName>
</protein>
<sequence length="422" mass="47163">MLSSVFSLIRPLLRLKKGDIMLPNPVVFLFLFAELSSSVRRSHEWTEGEAMELLLRAKERAHRDAEGDRADVRERISKCGGNLDHMAEELMDAFVKEAQSAPLTINFDAARYVKVAEQNQGIAADQFNANVMNLWQLALLPHSPLGDRGIRDRQDYSYANQRYDTEKWLWGFTSAPESWSNAGERPLSVGLGVFEAAHLNGVAVSLTYGSSALFLSPKLRERMTLIGKDAKVAFADLGMPKDYDASFPEWEPWKPRPAPKPTDPILQIPKLEAAGGLPYVGTFDNPLAALKTVSCSLLRRWADYVASGTDVKASSRFEYLEANIFGGVRFAEDVEKAVVNIETFSPPEDITALDLTNKTLALQTVWNKLNVTTQTSLKNSSWCGMWRLGRERNIRRLSWCIAVEISECIREVDATDDLSCLA</sequence>
<gene>
    <name evidence="1" type="ORF">CCMP2556_LOCUS34998</name>
</gene>
<dbReference type="Proteomes" id="UP001642484">
    <property type="component" value="Unassembled WGS sequence"/>
</dbReference>
<keyword evidence="2" id="KW-1185">Reference proteome</keyword>
<evidence type="ECO:0000313" key="2">
    <source>
        <dbReference type="Proteomes" id="UP001642484"/>
    </source>
</evidence>
<dbReference type="EMBL" id="CAXAMN010022596">
    <property type="protein sequence ID" value="CAK9071173.1"/>
    <property type="molecule type" value="Genomic_DNA"/>
</dbReference>
<accession>A0ABP0P545</accession>